<dbReference type="RefSeq" id="WP_133288007.1">
    <property type="nucleotide sequence ID" value="NZ_SMSJ01000006.1"/>
</dbReference>
<protein>
    <recommendedName>
        <fullName evidence="4">Twin-arginine translocation pathway signal protein</fullName>
    </recommendedName>
</protein>
<dbReference type="PROSITE" id="PS51318">
    <property type="entry name" value="TAT"/>
    <property type="match status" value="1"/>
</dbReference>
<evidence type="ECO:0000313" key="3">
    <source>
        <dbReference type="Proteomes" id="UP000295096"/>
    </source>
</evidence>
<sequence>MQARPILSRRQGLLAGLGAMAAALPRPGQAMLPAVATLLVPGPEDGAFARFAGRLATSLGRGATTAISLRSTVLGGPDGVTAANRFATEGAPDGRTLLVLPGLAALARMIGDPRARFDAAGWLPVCAAQGSAVVVGRAAMPVAGAAPRFGLAGPDMPGAAALLGCDLLGLAASPVMGAAPLRLEAALGQGMVEAALLVGADLPARIATIGARPWFTLEPAGLRDPLLPEVPSLFDLPLAGPPELRSAALAAAGCARLQAALVLPALTPANLVAAWRSAAQRWLDEETKLGWAPGIRPLSGAESAPVLAALNAAPAVSLAYREWLLRRLNWRAD</sequence>
<evidence type="ECO:0000256" key="1">
    <source>
        <dbReference type="SAM" id="SignalP"/>
    </source>
</evidence>
<evidence type="ECO:0000313" key="2">
    <source>
        <dbReference type="EMBL" id="TDH63246.1"/>
    </source>
</evidence>
<feature type="signal peptide" evidence="1">
    <location>
        <begin position="1"/>
        <end position="30"/>
    </location>
</feature>
<dbReference type="OrthoDB" id="7239404at2"/>
<keyword evidence="3" id="KW-1185">Reference proteome</keyword>
<dbReference type="EMBL" id="SMSJ01000006">
    <property type="protein sequence ID" value="TDH63246.1"/>
    <property type="molecule type" value="Genomic_DNA"/>
</dbReference>
<feature type="chain" id="PRO_5020246194" description="Twin-arginine translocation pathway signal protein" evidence="1">
    <location>
        <begin position="31"/>
        <end position="333"/>
    </location>
</feature>
<comment type="caution">
    <text evidence="2">The sequence shown here is derived from an EMBL/GenBank/DDBJ whole genome shotgun (WGS) entry which is preliminary data.</text>
</comment>
<keyword evidence="1" id="KW-0732">Signal</keyword>
<evidence type="ECO:0008006" key="4">
    <source>
        <dbReference type="Google" id="ProtNLM"/>
    </source>
</evidence>
<dbReference type="Proteomes" id="UP000295096">
    <property type="component" value="Unassembled WGS sequence"/>
</dbReference>
<gene>
    <name evidence="2" type="ORF">E2C06_07695</name>
</gene>
<dbReference type="AlphaFoldDB" id="A0A4R5QJA9"/>
<proteinExistence type="predicted"/>
<name>A0A4R5QJA9_9PROT</name>
<accession>A0A4R5QJA9</accession>
<organism evidence="2 3">
    <name type="scientific">Dankookia rubra</name>
    <dbReference type="NCBI Taxonomy" id="1442381"/>
    <lineage>
        <taxon>Bacteria</taxon>
        <taxon>Pseudomonadati</taxon>
        <taxon>Pseudomonadota</taxon>
        <taxon>Alphaproteobacteria</taxon>
        <taxon>Acetobacterales</taxon>
        <taxon>Roseomonadaceae</taxon>
        <taxon>Dankookia</taxon>
    </lineage>
</organism>
<dbReference type="InterPro" id="IPR006311">
    <property type="entry name" value="TAT_signal"/>
</dbReference>
<reference evidence="2 3" key="1">
    <citation type="journal article" date="2016" name="J. Microbiol.">
        <title>Dankookia rubra gen. nov., sp. nov., an alphaproteobacterium isolated from sediment of a shallow stream.</title>
        <authorList>
            <person name="Kim W.H."/>
            <person name="Kim D.H."/>
            <person name="Kang K."/>
            <person name="Ahn T.Y."/>
        </authorList>
    </citation>
    <scope>NUCLEOTIDE SEQUENCE [LARGE SCALE GENOMIC DNA]</scope>
    <source>
        <strain evidence="2 3">JCM30602</strain>
    </source>
</reference>